<evidence type="ECO:0000256" key="5">
    <source>
        <dbReference type="ARBA" id="ARBA00022475"/>
    </source>
</evidence>
<evidence type="ECO:0000256" key="1">
    <source>
        <dbReference type="ARBA" id="ARBA00004533"/>
    </source>
</evidence>
<evidence type="ECO:0000256" key="8">
    <source>
        <dbReference type="ARBA" id="ARBA00022927"/>
    </source>
</evidence>
<keyword evidence="8" id="KW-0653">Protein transport</keyword>
<evidence type="ECO:0000256" key="3">
    <source>
        <dbReference type="ARBA" id="ARBA00021563"/>
    </source>
</evidence>
<keyword evidence="4" id="KW-0813">Transport</keyword>
<keyword evidence="13" id="KW-1185">Reference proteome</keyword>
<keyword evidence="7 11" id="KW-0812">Transmembrane</keyword>
<dbReference type="InterPro" id="IPR022792">
    <property type="entry name" value="T2SS_protein-GspN"/>
</dbReference>
<dbReference type="GO" id="GO:0015627">
    <property type="term" value="C:type II protein secretion system complex"/>
    <property type="evidence" value="ECO:0007669"/>
    <property type="project" value="InterPro"/>
</dbReference>
<evidence type="ECO:0000256" key="9">
    <source>
        <dbReference type="ARBA" id="ARBA00023136"/>
    </source>
</evidence>
<protein>
    <recommendedName>
        <fullName evidence="3">Type II secretion system protein N</fullName>
    </recommendedName>
    <alternativeName>
        <fullName evidence="10">General secretion pathway protein N</fullName>
    </alternativeName>
</protein>
<dbReference type="Proteomes" id="UP000294593">
    <property type="component" value="Unassembled WGS sequence"/>
</dbReference>
<evidence type="ECO:0000256" key="7">
    <source>
        <dbReference type="ARBA" id="ARBA00022692"/>
    </source>
</evidence>
<evidence type="ECO:0000256" key="2">
    <source>
        <dbReference type="ARBA" id="ARBA00007208"/>
    </source>
</evidence>
<evidence type="ECO:0000313" key="13">
    <source>
        <dbReference type="Proteomes" id="UP000294593"/>
    </source>
</evidence>
<evidence type="ECO:0000256" key="11">
    <source>
        <dbReference type="SAM" id="Phobius"/>
    </source>
</evidence>
<gene>
    <name evidence="12" type="ORF">EV672_108158</name>
</gene>
<dbReference type="EMBL" id="SNXW01000008">
    <property type="protein sequence ID" value="TDP81373.1"/>
    <property type="molecule type" value="Genomic_DNA"/>
</dbReference>
<evidence type="ECO:0000256" key="6">
    <source>
        <dbReference type="ARBA" id="ARBA00022519"/>
    </source>
</evidence>
<dbReference type="RefSeq" id="WP_243738702.1">
    <property type="nucleotide sequence ID" value="NZ_SNXW01000008.1"/>
</dbReference>
<name>A0A4R6R630_9BURK</name>
<keyword evidence="11" id="KW-1133">Transmembrane helix</keyword>
<reference evidence="12 13" key="1">
    <citation type="submission" date="2019-03" db="EMBL/GenBank/DDBJ databases">
        <title>Genomic Encyclopedia of Type Strains, Phase IV (KMG-IV): sequencing the most valuable type-strain genomes for metagenomic binning, comparative biology and taxonomic classification.</title>
        <authorList>
            <person name="Goeker M."/>
        </authorList>
    </citation>
    <scope>NUCLEOTIDE SEQUENCE [LARGE SCALE GENOMIC DNA]</scope>
    <source>
        <strain evidence="12 13">DSM 11901</strain>
    </source>
</reference>
<proteinExistence type="inferred from homology"/>
<dbReference type="Pfam" id="PF01203">
    <property type="entry name" value="T2SSN"/>
    <property type="match status" value="1"/>
</dbReference>
<keyword evidence="6" id="KW-0997">Cell inner membrane</keyword>
<feature type="transmembrane region" description="Helical" evidence="11">
    <location>
        <begin position="44"/>
        <end position="67"/>
    </location>
</feature>
<comment type="subcellular location">
    <subcellularLocation>
        <location evidence="1">Cell inner membrane</location>
    </subcellularLocation>
</comment>
<accession>A0A4R6R630</accession>
<keyword evidence="9 11" id="KW-0472">Membrane</keyword>
<dbReference type="GO" id="GO:0015628">
    <property type="term" value="P:protein secretion by the type II secretion system"/>
    <property type="evidence" value="ECO:0007669"/>
    <property type="project" value="InterPro"/>
</dbReference>
<comment type="caution">
    <text evidence="12">The sequence shown here is derived from an EMBL/GenBank/DDBJ whole genome shotgun (WGS) entry which is preliminary data.</text>
</comment>
<sequence>MAGIPLFNRRPGWMRGATALTTRWLESTLEVARWENMRRAGRRWGWWGAGAGAALGLIVFAPAAWLAQGVSALSDGKLLLADASGTIWQGDAVAVLTGGRGSRDARALPGRLNWGMRVAGGGLRLSLQQDCCLPVPLVLQVNPRWSGMQVQVGRQADAASSVQPAGATHELGHWPAAWLGGLGTPWNTLQLSGVLRLAAQDLRFEWVQGRLRLSGRAEISLDNAASRLTTLERLGSYRLNVDSDADGQVQLRLGTLDGALQLSGTGGLTPTGMRFRGEARASDTDPGALDNLLNIIGRREGDRSVISIG</sequence>
<organism evidence="12 13">
    <name type="scientific">Aquabacterium commune</name>
    <dbReference type="NCBI Taxonomy" id="70586"/>
    <lineage>
        <taxon>Bacteria</taxon>
        <taxon>Pseudomonadati</taxon>
        <taxon>Pseudomonadota</taxon>
        <taxon>Betaproteobacteria</taxon>
        <taxon>Burkholderiales</taxon>
        <taxon>Aquabacterium</taxon>
    </lineage>
</organism>
<comment type="similarity">
    <text evidence="2">Belongs to the GSP N family.</text>
</comment>
<evidence type="ECO:0000256" key="10">
    <source>
        <dbReference type="ARBA" id="ARBA00030772"/>
    </source>
</evidence>
<dbReference type="AlphaFoldDB" id="A0A4R6R630"/>
<evidence type="ECO:0000313" key="12">
    <source>
        <dbReference type="EMBL" id="TDP81373.1"/>
    </source>
</evidence>
<dbReference type="GO" id="GO:0005886">
    <property type="term" value="C:plasma membrane"/>
    <property type="evidence" value="ECO:0007669"/>
    <property type="project" value="UniProtKB-SubCell"/>
</dbReference>
<keyword evidence="5" id="KW-1003">Cell membrane</keyword>
<evidence type="ECO:0000256" key="4">
    <source>
        <dbReference type="ARBA" id="ARBA00022448"/>
    </source>
</evidence>